<dbReference type="Gene3D" id="2.60.40.1180">
    <property type="entry name" value="Golgi alpha-mannosidase II"/>
    <property type="match status" value="1"/>
</dbReference>
<keyword evidence="3 10" id="KW-0378">Hydrolase</keyword>
<comment type="cofactor">
    <cofactor evidence="1">
        <name>Ca(2+)</name>
        <dbReference type="ChEBI" id="CHEBI:29108"/>
    </cofactor>
</comment>
<reference evidence="11" key="1">
    <citation type="journal article" date="2019" name="Int. J. Syst. Evol. Microbiol.">
        <title>The Global Catalogue of Microorganisms (GCM) 10K type strain sequencing project: providing services to taxonomists for standard genome sequencing and annotation.</title>
        <authorList>
            <consortium name="The Broad Institute Genomics Platform"/>
            <consortium name="The Broad Institute Genome Sequencing Center for Infectious Disease"/>
            <person name="Wu L."/>
            <person name="Ma J."/>
        </authorList>
    </citation>
    <scope>NUCLEOTIDE SEQUENCE [LARGE SCALE GENOMIC DNA]</scope>
    <source>
        <strain evidence="11">JCM 17111</strain>
    </source>
</reference>
<evidence type="ECO:0000256" key="2">
    <source>
        <dbReference type="ARBA" id="ARBA00011245"/>
    </source>
</evidence>
<name>A0ABP6Y7H2_9FLAO</name>
<dbReference type="PANTHER" id="PTHR35803:SF2">
    <property type="entry name" value="RETAINING ALPHA-GALACTOSIDASE"/>
    <property type="match status" value="1"/>
</dbReference>
<organism evidence="10 11">
    <name type="scientific">Snuella lapsa</name>
    <dbReference type="NCBI Taxonomy" id="870481"/>
    <lineage>
        <taxon>Bacteria</taxon>
        <taxon>Pseudomonadati</taxon>
        <taxon>Bacteroidota</taxon>
        <taxon>Flavobacteriia</taxon>
        <taxon>Flavobacteriales</taxon>
        <taxon>Flavobacteriaceae</taxon>
        <taxon>Snuella</taxon>
    </lineage>
</organism>
<dbReference type="InterPro" id="IPR029483">
    <property type="entry name" value="GH97_C"/>
</dbReference>
<evidence type="ECO:0000259" key="7">
    <source>
        <dbReference type="Pfam" id="PF10566"/>
    </source>
</evidence>
<gene>
    <name evidence="10" type="ORF">GCM10022395_26210</name>
</gene>
<dbReference type="GO" id="GO:0016787">
    <property type="term" value="F:hydrolase activity"/>
    <property type="evidence" value="ECO:0007669"/>
    <property type="project" value="UniProtKB-KW"/>
</dbReference>
<dbReference type="InterPro" id="IPR052720">
    <property type="entry name" value="Glycosyl_hydrolase_97"/>
</dbReference>
<dbReference type="Pfam" id="PF14509">
    <property type="entry name" value="GH97_C"/>
    <property type="match status" value="1"/>
</dbReference>
<evidence type="ECO:0000259" key="9">
    <source>
        <dbReference type="Pfam" id="PF14509"/>
    </source>
</evidence>
<feature type="domain" description="Glycosyl-hydrolase 97 C-terminal oligomerisation" evidence="9">
    <location>
        <begin position="565"/>
        <end position="654"/>
    </location>
</feature>
<evidence type="ECO:0000256" key="1">
    <source>
        <dbReference type="ARBA" id="ARBA00001913"/>
    </source>
</evidence>
<dbReference type="InterPro" id="IPR029486">
    <property type="entry name" value="GH97_N"/>
</dbReference>
<dbReference type="Gene3D" id="2.70.98.10">
    <property type="match status" value="1"/>
</dbReference>
<feature type="domain" description="Glycosyl-hydrolase 97 catalytic" evidence="7">
    <location>
        <begin position="320"/>
        <end position="472"/>
    </location>
</feature>
<accession>A0ABP6Y7H2</accession>
<sequence length="657" mass="75187">MNRKKRWLIIPLNLLIAGLSYTQEVLTSPDNQLTFHIALSEKPEAGANIASYADGSHLYYKVSSNGRTIIDHSPLGLTLNYADFFNDLQFKSNSKIEPNKDSYNVIHGKHTKINSIYNERQYEFINSDNQLLIIKVRAYNEGIAFRYILPDNYTKERRVLNEYTGFRIPTDGKAWIAPYSGPTKWKPAYELYYTNGSKVAQPAPEKPGWVFPALFQVNNEKDWVLIHEAGLESNYPGTHLGNDCLDGVYRIAFPDPGEALGMYKAIPSFTGPWEMPWRVIVTNKELSKLVENNIVLDLNKPARPLQDTSWIKPGRVSWEWWSTQVRERDFNLNKTFIDLAANMGWEYCLIDANWNEMKDGTINQLIQYATNKNVGIFLWYNSGGPHNYVSEQPRGRLHDPRVRKEEFARIKSWGVKGIKIDFFNSDKQVVIQQYLDILEDALNHELLVNFHGCTVPRGWSRTYPNLLSMEAVKGEETYGFGAEFPEKAPSYNTIIPFTRNIVGPMDYTPVGFTKHTFPHLTTNAHELALTIVFQSALLHFADSPEAYSKQPKEIIQFLKDIPAQFDEVKLIDGYPGTHVAIARRKENKWYIGVISGQSKPLQLQLDLSFIKTKNAKLMEISDAKDGQFSFKQNNIKQQPHTCNLQPYGGSVLIINEQ</sequence>
<dbReference type="InterPro" id="IPR017853">
    <property type="entry name" value="GH"/>
</dbReference>
<evidence type="ECO:0000313" key="11">
    <source>
        <dbReference type="Proteomes" id="UP001500954"/>
    </source>
</evidence>
<feature type="signal peptide" evidence="6">
    <location>
        <begin position="1"/>
        <end position="22"/>
    </location>
</feature>
<feature type="chain" id="PRO_5045902748" evidence="6">
    <location>
        <begin position="23"/>
        <end position="657"/>
    </location>
</feature>
<keyword evidence="11" id="KW-1185">Reference proteome</keyword>
<dbReference type="RefSeq" id="WP_345006741.1">
    <property type="nucleotide sequence ID" value="NZ_BAABCY010000072.1"/>
</dbReference>
<dbReference type="InterPro" id="IPR013780">
    <property type="entry name" value="Glyco_hydro_b"/>
</dbReference>
<dbReference type="Gene3D" id="3.20.20.70">
    <property type="entry name" value="Aldolase class I"/>
    <property type="match status" value="1"/>
</dbReference>
<dbReference type="InterPro" id="IPR019563">
    <property type="entry name" value="GH97_catalytic"/>
</dbReference>
<dbReference type="PANTHER" id="PTHR35803">
    <property type="entry name" value="GLUCAN 1,4-ALPHA-GLUCOSIDASE SUSB-RELATED"/>
    <property type="match status" value="1"/>
</dbReference>
<dbReference type="Proteomes" id="UP001500954">
    <property type="component" value="Unassembled WGS sequence"/>
</dbReference>
<keyword evidence="4" id="KW-0106">Calcium</keyword>
<dbReference type="SUPFAM" id="SSF51445">
    <property type="entry name" value="(Trans)glycosidases"/>
    <property type="match status" value="1"/>
</dbReference>
<dbReference type="Pfam" id="PF14508">
    <property type="entry name" value="GH97_N"/>
    <property type="match status" value="1"/>
</dbReference>
<feature type="domain" description="Glycosyl-hydrolase 97 N-terminal" evidence="8">
    <location>
        <begin position="26"/>
        <end position="301"/>
    </location>
</feature>
<evidence type="ECO:0000256" key="6">
    <source>
        <dbReference type="SAM" id="SignalP"/>
    </source>
</evidence>
<comment type="subunit">
    <text evidence="2">Monomer.</text>
</comment>
<dbReference type="InterPro" id="IPR013785">
    <property type="entry name" value="Aldolase_TIM"/>
</dbReference>
<keyword evidence="5" id="KW-0326">Glycosidase</keyword>
<dbReference type="InterPro" id="IPR014718">
    <property type="entry name" value="GH-type_carb-bd"/>
</dbReference>
<dbReference type="Pfam" id="PF10566">
    <property type="entry name" value="Glyco_hydro_97"/>
    <property type="match status" value="1"/>
</dbReference>
<protein>
    <submittedName>
        <fullName evidence="10">Glycoside hydrolase family 97 protein</fullName>
    </submittedName>
</protein>
<evidence type="ECO:0000256" key="3">
    <source>
        <dbReference type="ARBA" id="ARBA00022801"/>
    </source>
</evidence>
<keyword evidence="6" id="KW-0732">Signal</keyword>
<dbReference type="EMBL" id="BAABCY010000072">
    <property type="protein sequence ID" value="GAA3576037.1"/>
    <property type="molecule type" value="Genomic_DNA"/>
</dbReference>
<evidence type="ECO:0000259" key="8">
    <source>
        <dbReference type="Pfam" id="PF14508"/>
    </source>
</evidence>
<comment type="caution">
    <text evidence="10">The sequence shown here is derived from an EMBL/GenBank/DDBJ whole genome shotgun (WGS) entry which is preliminary data.</text>
</comment>
<proteinExistence type="predicted"/>
<evidence type="ECO:0000256" key="5">
    <source>
        <dbReference type="ARBA" id="ARBA00023295"/>
    </source>
</evidence>
<evidence type="ECO:0000313" key="10">
    <source>
        <dbReference type="EMBL" id="GAA3576037.1"/>
    </source>
</evidence>
<evidence type="ECO:0000256" key="4">
    <source>
        <dbReference type="ARBA" id="ARBA00022837"/>
    </source>
</evidence>